<evidence type="ECO:0000256" key="1">
    <source>
        <dbReference type="SAM" id="MobiDB-lite"/>
    </source>
</evidence>
<dbReference type="PROSITE" id="PS51257">
    <property type="entry name" value="PROKAR_LIPOPROTEIN"/>
    <property type="match status" value="1"/>
</dbReference>
<evidence type="ECO:0000313" key="3">
    <source>
        <dbReference type="EMBL" id="MBM7632164.1"/>
    </source>
</evidence>
<feature type="signal peptide" evidence="2">
    <location>
        <begin position="1"/>
        <end position="19"/>
    </location>
</feature>
<keyword evidence="2" id="KW-0732">Signal</keyword>
<protein>
    <recommendedName>
        <fullName evidence="5">YusW-like protein</fullName>
    </recommendedName>
</protein>
<dbReference type="InterPro" id="IPR025623">
    <property type="entry name" value="YusW"/>
</dbReference>
<evidence type="ECO:0000256" key="2">
    <source>
        <dbReference type="SAM" id="SignalP"/>
    </source>
</evidence>
<dbReference type="Proteomes" id="UP000741863">
    <property type="component" value="Unassembled WGS sequence"/>
</dbReference>
<feature type="region of interest" description="Disordered" evidence="1">
    <location>
        <begin position="18"/>
        <end position="66"/>
    </location>
</feature>
<sequence length="187" mass="21120">MKKFGMAALTAVFATGLVACGDTTDDEGQDTVEVPAEDEMDDDLDTDEDDTDMDDDTTEDTDSQEAAAEDWFEELNFEQFQLDAEYGEQTFMVDYDYNDGEPQAVIEDNRDDEAGEIQGEDALDELATILPEMNIDDQATEEELIEEAIMAFELDEDYDEIEVEVEFFNDADIDADDEDEDEDENNL</sequence>
<dbReference type="EMBL" id="JAFBEC010000003">
    <property type="protein sequence ID" value="MBM7632164.1"/>
    <property type="molecule type" value="Genomic_DNA"/>
</dbReference>
<dbReference type="RefSeq" id="WP_204696288.1">
    <property type="nucleotide sequence ID" value="NZ_JAFBEC010000003.1"/>
</dbReference>
<keyword evidence="4" id="KW-1185">Reference proteome</keyword>
<gene>
    <name evidence="3" type="ORF">JOD17_001257</name>
</gene>
<feature type="compositionally biased region" description="Acidic residues" evidence="1">
    <location>
        <begin position="23"/>
        <end position="66"/>
    </location>
</feature>
<organism evidence="3 4">
    <name type="scientific">Geomicrobium sediminis</name>
    <dbReference type="NCBI Taxonomy" id="1347788"/>
    <lineage>
        <taxon>Bacteria</taxon>
        <taxon>Bacillati</taxon>
        <taxon>Bacillota</taxon>
        <taxon>Bacilli</taxon>
        <taxon>Bacillales</taxon>
        <taxon>Geomicrobium</taxon>
    </lineage>
</organism>
<comment type="caution">
    <text evidence="3">The sequence shown here is derived from an EMBL/GenBank/DDBJ whole genome shotgun (WGS) entry which is preliminary data.</text>
</comment>
<name>A0ABS2P9T7_9BACL</name>
<reference evidence="3 4" key="1">
    <citation type="submission" date="2021-01" db="EMBL/GenBank/DDBJ databases">
        <title>Genomic Encyclopedia of Type Strains, Phase IV (KMG-IV): sequencing the most valuable type-strain genomes for metagenomic binning, comparative biology and taxonomic classification.</title>
        <authorList>
            <person name="Goeker M."/>
        </authorList>
    </citation>
    <scope>NUCLEOTIDE SEQUENCE [LARGE SCALE GENOMIC DNA]</scope>
    <source>
        <strain evidence="3 4">DSM 25540</strain>
    </source>
</reference>
<dbReference type="Pfam" id="PF14039">
    <property type="entry name" value="YusW"/>
    <property type="match status" value="1"/>
</dbReference>
<feature type="chain" id="PRO_5046659391" description="YusW-like protein" evidence="2">
    <location>
        <begin position="20"/>
        <end position="187"/>
    </location>
</feature>
<evidence type="ECO:0008006" key="5">
    <source>
        <dbReference type="Google" id="ProtNLM"/>
    </source>
</evidence>
<evidence type="ECO:0000313" key="4">
    <source>
        <dbReference type="Proteomes" id="UP000741863"/>
    </source>
</evidence>
<accession>A0ABS2P9T7</accession>
<proteinExistence type="predicted"/>